<evidence type="ECO:0000313" key="1">
    <source>
        <dbReference type="EMBL" id="GIX96083.1"/>
    </source>
</evidence>
<sequence>MISTTNKSWKRSVPPNNDFLQRFAVIMISGTLPLILKPYREKQKQQQRESERFIRAKAIFNYSKIANYSNSNMLTTTVFVTGPGVLSPSLGPGAILPPPHHTRGEAAEKGMIFSARLGTTFSESEMIGEHRKKHPRGDGRGVR</sequence>
<evidence type="ECO:0000313" key="2">
    <source>
        <dbReference type="Proteomes" id="UP001054945"/>
    </source>
</evidence>
<keyword evidence="2" id="KW-1185">Reference proteome</keyword>
<name>A0AAV4PIA7_CAEEX</name>
<dbReference type="AlphaFoldDB" id="A0AAV4PIA7"/>
<dbReference type="Proteomes" id="UP001054945">
    <property type="component" value="Unassembled WGS sequence"/>
</dbReference>
<organism evidence="1 2">
    <name type="scientific">Caerostris extrusa</name>
    <name type="common">Bark spider</name>
    <name type="synonym">Caerostris bankana</name>
    <dbReference type="NCBI Taxonomy" id="172846"/>
    <lineage>
        <taxon>Eukaryota</taxon>
        <taxon>Metazoa</taxon>
        <taxon>Ecdysozoa</taxon>
        <taxon>Arthropoda</taxon>
        <taxon>Chelicerata</taxon>
        <taxon>Arachnida</taxon>
        <taxon>Araneae</taxon>
        <taxon>Araneomorphae</taxon>
        <taxon>Entelegynae</taxon>
        <taxon>Araneoidea</taxon>
        <taxon>Araneidae</taxon>
        <taxon>Caerostris</taxon>
    </lineage>
</organism>
<gene>
    <name evidence="1" type="ORF">CEXT_452591</name>
</gene>
<dbReference type="EMBL" id="BPLR01004607">
    <property type="protein sequence ID" value="GIX96083.1"/>
    <property type="molecule type" value="Genomic_DNA"/>
</dbReference>
<reference evidence="1 2" key="1">
    <citation type="submission" date="2021-06" db="EMBL/GenBank/DDBJ databases">
        <title>Caerostris extrusa draft genome.</title>
        <authorList>
            <person name="Kono N."/>
            <person name="Arakawa K."/>
        </authorList>
    </citation>
    <scope>NUCLEOTIDE SEQUENCE [LARGE SCALE GENOMIC DNA]</scope>
</reference>
<proteinExistence type="predicted"/>
<protein>
    <submittedName>
        <fullName evidence="1">Uncharacterized protein</fullName>
    </submittedName>
</protein>
<accession>A0AAV4PIA7</accession>
<comment type="caution">
    <text evidence="1">The sequence shown here is derived from an EMBL/GenBank/DDBJ whole genome shotgun (WGS) entry which is preliminary data.</text>
</comment>